<sequence>MISLLILACEKEINYPIETNVIENDNSIIKTQRIESDEKTIVINLDLTYKKSQRKLPTIQHKFISSNSNNVIEDLKNNAKSVNGIYSIEYNNKIIYEMTIKKGEIISKKSHILMQKTVEDCSASGIIECFDSTVEDMNWVEYGFCIATAPTCTARITASCIWEECF</sequence>
<evidence type="ECO:0000313" key="2">
    <source>
        <dbReference type="Proteomes" id="UP001151478"/>
    </source>
</evidence>
<accession>A0ABT5SBR4</accession>
<dbReference type="RefSeq" id="WP_265726827.1">
    <property type="nucleotide sequence ID" value="NZ_JAOSLC020000003.1"/>
</dbReference>
<gene>
    <name evidence="1" type="ORF">N5A56_014580</name>
</gene>
<dbReference type="Proteomes" id="UP001151478">
    <property type="component" value="Unassembled WGS sequence"/>
</dbReference>
<keyword evidence="2" id="KW-1185">Reference proteome</keyword>
<protein>
    <recommendedName>
        <fullName evidence="3">Lipoprotein</fullName>
    </recommendedName>
</protein>
<evidence type="ECO:0008006" key="3">
    <source>
        <dbReference type="Google" id="ProtNLM"/>
    </source>
</evidence>
<evidence type="ECO:0000313" key="1">
    <source>
        <dbReference type="EMBL" id="MDD7915568.1"/>
    </source>
</evidence>
<comment type="caution">
    <text evidence="1">The sequence shown here is derived from an EMBL/GenBank/DDBJ whole genome shotgun (WGS) entry which is preliminary data.</text>
</comment>
<dbReference type="EMBL" id="JAOSLC020000003">
    <property type="protein sequence ID" value="MDD7915568.1"/>
    <property type="molecule type" value="Genomic_DNA"/>
</dbReference>
<organism evidence="1 2">
    <name type="scientific">Polaribacter ponticola</name>
    <dbReference type="NCBI Taxonomy" id="2978475"/>
    <lineage>
        <taxon>Bacteria</taxon>
        <taxon>Pseudomonadati</taxon>
        <taxon>Bacteroidota</taxon>
        <taxon>Flavobacteriia</taxon>
        <taxon>Flavobacteriales</taxon>
        <taxon>Flavobacteriaceae</taxon>
    </lineage>
</organism>
<reference evidence="1" key="1">
    <citation type="submission" date="2023-02" db="EMBL/GenBank/DDBJ databases">
        <title>Polaribacter ponticola sp. nov., isolated from seawater.</title>
        <authorList>
            <person name="Baek J.H."/>
            <person name="Kim J.M."/>
            <person name="Choi D.G."/>
            <person name="Jeon C.O."/>
        </authorList>
    </citation>
    <scope>NUCLEOTIDE SEQUENCE</scope>
    <source>
        <strain evidence="1">MSW5</strain>
    </source>
</reference>
<proteinExistence type="predicted"/>
<name>A0ABT5SBR4_9FLAO</name>